<gene>
    <name evidence="2" type="ORF">A2368_03010</name>
</gene>
<reference evidence="2 3" key="1">
    <citation type="journal article" date="2016" name="Nat. Commun.">
        <title>Thousands of microbial genomes shed light on interconnected biogeochemical processes in an aquifer system.</title>
        <authorList>
            <person name="Anantharaman K."/>
            <person name="Brown C.T."/>
            <person name="Hug L.A."/>
            <person name="Sharon I."/>
            <person name="Castelle C.J."/>
            <person name="Probst A.J."/>
            <person name="Thomas B.C."/>
            <person name="Singh A."/>
            <person name="Wilkins M.J."/>
            <person name="Karaoz U."/>
            <person name="Brodie E.L."/>
            <person name="Williams K.H."/>
            <person name="Hubbard S.S."/>
            <person name="Banfield J.F."/>
        </authorList>
    </citation>
    <scope>NUCLEOTIDE SEQUENCE [LARGE SCALE GENOMIC DNA]</scope>
</reference>
<evidence type="ECO:0000256" key="1">
    <source>
        <dbReference type="SAM" id="Phobius"/>
    </source>
</evidence>
<dbReference type="AlphaFoldDB" id="A0A1F5FKJ0"/>
<organism evidence="2 3">
    <name type="scientific">Candidatus Collierbacteria bacterium RIFOXYB1_FULL_49_13</name>
    <dbReference type="NCBI Taxonomy" id="1817728"/>
    <lineage>
        <taxon>Bacteria</taxon>
        <taxon>Candidatus Collieribacteriota</taxon>
    </lineage>
</organism>
<comment type="caution">
    <text evidence="2">The sequence shown here is derived from an EMBL/GenBank/DDBJ whole genome shotgun (WGS) entry which is preliminary data.</text>
</comment>
<proteinExistence type="predicted"/>
<keyword evidence="1" id="KW-0812">Transmembrane</keyword>
<protein>
    <submittedName>
        <fullName evidence="2">Uncharacterized protein</fullName>
    </submittedName>
</protein>
<keyword evidence="1" id="KW-1133">Transmembrane helix</keyword>
<feature type="transmembrane region" description="Helical" evidence="1">
    <location>
        <begin position="40"/>
        <end position="63"/>
    </location>
</feature>
<evidence type="ECO:0000313" key="3">
    <source>
        <dbReference type="Proteomes" id="UP000176682"/>
    </source>
</evidence>
<feature type="transmembrane region" description="Helical" evidence="1">
    <location>
        <begin position="105"/>
        <end position="123"/>
    </location>
</feature>
<name>A0A1F5FKJ0_9BACT</name>
<accession>A0A1F5FKJ0</accession>
<evidence type="ECO:0000313" key="2">
    <source>
        <dbReference type="EMBL" id="OGD80146.1"/>
    </source>
</evidence>
<sequence length="187" mass="21571">MRLQGSGRLLAHELVLVAILAVLTAWRLMSGNWILGMEILLWWLGGLLGFILVFADGVIYAFWQKPEDVLAMKMRDIFGRGRWQKGLVRMLGEEEKSDESILRSVLFLGVFLVMGILAATSVASPLGRGFMVGLGMHLWMDLMADFLWKKRDVKLWFWQIKREIEDNEVKGVVWGFTILFWLLVWNL</sequence>
<keyword evidence="1" id="KW-0472">Membrane</keyword>
<feature type="transmembrane region" description="Helical" evidence="1">
    <location>
        <begin position="9"/>
        <end position="28"/>
    </location>
</feature>
<dbReference type="Proteomes" id="UP000176682">
    <property type="component" value="Unassembled WGS sequence"/>
</dbReference>
<dbReference type="EMBL" id="MFAM01000002">
    <property type="protein sequence ID" value="OGD80146.1"/>
    <property type="molecule type" value="Genomic_DNA"/>
</dbReference>